<sequence>MSINNEIKRYNKLVSDLNKYKNQKKQAEYEYKFTRKFSPNEKQTLSSVTKELKMFVVNYSFSEPIPF</sequence>
<accession>A0ABU0AMB4</accession>
<comment type="caution">
    <text evidence="2">The sequence shown here is derived from an EMBL/GenBank/DDBJ whole genome shotgun (WGS) entry which is preliminary data.</text>
</comment>
<protein>
    <submittedName>
        <fullName evidence="2">Uncharacterized protein</fullName>
    </submittedName>
</protein>
<keyword evidence="1" id="KW-0175">Coiled coil</keyword>
<feature type="coiled-coil region" evidence="1">
    <location>
        <begin position="3"/>
        <end position="30"/>
    </location>
</feature>
<gene>
    <name evidence="2" type="ORF">J2S17_003830</name>
</gene>
<proteinExistence type="predicted"/>
<name>A0ABU0AMB4_9BACI</name>
<keyword evidence="3" id="KW-1185">Reference proteome</keyword>
<dbReference type="EMBL" id="JAUSUB010000018">
    <property type="protein sequence ID" value="MDQ0271942.1"/>
    <property type="molecule type" value="Genomic_DNA"/>
</dbReference>
<evidence type="ECO:0000313" key="3">
    <source>
        <dbReference type="Proteomes" id="UP001238088"/>
    </source>
</evidence>
<evidence type="ECO:0000313" key="2">
    <source>
        <dbReference type="EMBL" id="MDQ0271942.1"/>
    </source>
</evidence>
<organism evidence="2 3">
    <name type="scientific">Cytobacillus purgationiresistens</name>
    <dbReference type="NCBI Taxonomy" id="863449"/>
    <lineage>
        <taxon>Bacteria</taxon>
        <taxon>Bacillati</taxon>
        <taxon>Bacillota</taxon>
        <taxon>Bacilli</taxon>
        <taxon>Bacillales</taxon>
        <taxon>Bacillaceae</taxon>
        <taxon>Cytobacillus</taxon>
    </lineage>
</organism>
<evidence type="ECO:0000256" key="1">
    <source>
        <dbReference type="SAM" id="Coils"/>
    </source>
</evidence>
<reference evidence="2 3" key="1">
    <citation type="submission" date="2023-07" db="EMBL/GenBank/DDBJ databases">
        <title>Genomic Encyclopedia of Type Strains, Phase IV (KMG-IV): sequencing the most valuable type-strain genomes for metagenomic binning, comparative biology and taxonomic classification.</title>
        <authorList>
            <person name="Goeker M."/>
        </authorList>
    </citation>
    <scope>NUCLEOTIDE SEQUENCE [LARGE SCALE GENOMIC DNA]</scope>
    <source>
        <strain evidence="2 3">DSM 23494</strain>
    </source>
</reference>
<dbReference type="Proteomes" id="UP001238088">
    <property type="component" value="Unassembled WGS sequence"/>
</dbReference>